<reference evidence="3" key="1">
    <citation type="submission" date="2011-07" db="EMBL/GenBank/DDBJ databases">
        <authorList>
            <consortium name="Caenorhabditis brenneri Sequencing and Analysis Consortium"/>
            <person name="Wilson R.K."/>
        </authorList>
    </citation>
    <scope>NUCLEOTIDE SEQUENCE [LARGE SCALE GENOMIC DNA]</scope>
    <source>
        <strain evidence="3">PB2801</strain>
    </source>
</reference>
<dbReference type="AlphaFoldDB" id="G0NKF8"/>
<name>G0NKF8_CAEBE</name>
<dbReference type="EMBL" id="GL379899">
    <property type="protein sequence ID" value="EGT32928.1"/>
    <property type="molecule type" value="Genomic_DNA"/>
</dbReference>
<feature type="compositionally biased region" description="Pro residues" evidence="1">
    <location>
        <begin position="1"/>
        <end position="10"/>
    </location>
</feature>
<evidence type="ECO:0000256" key="1">
    <source>
        <dbReference type="SAM" id="MobiDB-lite"/>
    </source>
</evidence>
<dbReference type="HOGENOM" id="CLU_1564275_0_0_1"/>
<organism evidence="3">
    <name type="scientific">Caenorhabditis brenneri</name>
    <name type="common">Nematode worm</name>
    <dbReference type="NCBI Taxonomy" id="135651"/>
    <lineage>
        <taxon>Eukaryota</taxon>
        <taxon>Metazoa</taxon>
        <taxon>Ecdysozoa</taxon>
        <taxon>Nematoda</taxon>
        <taxon>Chromadorea</taxon>
        <taxon>Rhabditida</taxon>
        <taxon>Rhabditina</taxon>
        <taxon>Rhabditomorpha</taxon>
        <taxon>Rhabditoidea</taxon>
        <taxon>Rhabditidae</taxon>
        <taxon>Peloderinae</taxon>
        <taxon>Caenorhabditis</taxon>
    </lineage>
</organism>
<evidence type="ECO:0000313" key="2">
    <source>
        <dbReference type="EMBL" id="EGT32928.1"/>
    </source>
</evidence>
<dbReference type="InParanoid" id="G0NKF8"/>
<gene>
    <name evidence="2" type="ORF">CAEBREN_19935</name>
</gene>
<feature type="region of interest" description="Disordered" evidence="1">
    <location>
        <begin position="1"/>
        <end position="59"/>
    </location>
</feature>
<accession>G0NKF8</accession>
<keyword evidence="3" id="KW-1185">Reference proteome</keyword>
<evidence type="ECO:0000313" key="3">
    <source>
        <dbReference type="Proteomes" id="UP000008068"/>
    </source>
</evidence>
<sequence>MVDPPLPPLPTNGKQSPAQPRKSRQPNRPARQNPIAPKRKQENKAARRQQAPPNPILDQQQAMAEMAESLMRMMMEALIPEAPLVVEDDPLPEEMELHPMAIPRPASDVLRRARASVRNGYYVKRGQPADPPQEFNQEGRWDEQDVARARALLVSYLQCPQEDNLIQQPQQ</sequence>
<proteinExistence type="predicted"/>
<protein>
    <submittedName>
        <fullName evidence="2">Uncharacterized protein</fullName>
    </submittedName>
</protein>
<dbReference type="Proteomes" id="UP000008068">
    <property type="component" value="Unassembled WGS sequence"/>
</dbReference>